<keyword evidence="1" id="KW-0472">Membrane</keyword>
<reference evidence="2" key="1">
    <citation type="journal article" date="2015" name="Nature">
        <title>Complex archaea that bridge the gap between prokaryotes and eukaryotes.</title>
        <authorList>
            <person name="Spang A."/>
            <person name="Saw J.H."/>
            <person name="Jorgensen S.L."/>
            <person name="Zaremba-Niedzwiedzka K."/>
            <person name="Martijn J."/>
            <person name="Lind A.E."/>
            <person name="van Eijk R."/>
            <person name="Schleper C."/>
            <person name="Guy L."/>
            <person name="Ettema T.J."/>
        </authorList>
    </citation>
    <scope>NUCLEOTIDE SEQUENCE</scope>
</reference>
<evidence type="ECO:0000256" key="1">
    <source>
        <dbReference type="SAM" id="Phobius"/>
    </source>
</evidence>
<keyword evidence="1" id="KW-0812">Transmembrane</keyword>
<organism evidence="2">
    <name type="scientific">marine sediment metagenome</name>
    <dbReference type="NCBI Taxonomy" id="412755"/>
    <lineage>
        <taxon>unclassified sequences</taxon>
        <taxon>metagenomes</taxon>
        <taxon>ecological metagenomes</taxon>
    </lineage>
</organism>
<comment type="caution">
    <text evidence="2">The sequence shown here is derived from an EMBL/GenBank/DDBJ whole genome shotgun (WGS) entry which is preliminary data.</text>
</comment>
<feature type="transmembrane region" description="Helical" evidence="1">
    <location>
        <begin position="6"/>
        <end position="26"/>
    </location>
</feature>
<accession>A0A0F9S719</accession>
<evidence type="ECO:0000313" key="2">
    <source>
        <dbReference type="EMBL" id="KKN32806.1"/>
    </source>
</evidence>
<dbReference type="EMBL" id="LAZR01002227">
    <property type="protein sequence ID" value="KKN32806.1"/>
    <property type="molecule type" value="Genomic_DNA"/>
</dbReference>
<name>A0A0F9S719_9ZZZZ</name>
<keyword evidence="1" id="KW-1133">Transmembrane helix</keyword>
<proteinExistence type="predicted"/>
<gene>
    <name evidence="2" type="ORF">LCGC14_0809970</name>
</gene>
<sequence length="56" mass="6323">MSTILWILGIWMLVSVIVTAVLSWLLRTGKIRFVLAPSRLPRSKRSSRSSGSQRIP</sequence>
<protein>
    <submittedName>
        <fullName evidence="2">Uncharacterized protein</fullName>
    </submittedName>
</protein>
<dbReference type="AlphaFoldDB" id="A0A0F9S719"/>